<reference evidence="3" key="1">
    <citation type="submission" date="2018-06" db="EMBL/GenBank/DDBJ databases">
        <title>Description of Blautia argi sp. nov., a new anaerobic isolated from dog feces.</title>
        <authorList>
            <person name="Chang Y.-H."/>
            <person name="Paek J."/>
            <person name="Shin Y."/>
        </authorList>
    </citation>
    <scope>NUCLEOTIDE SEQUENCE [LARGE SCALE GENOMIC DNA]</scope>
    <source>
        <strain evidence="3">KCTC 15426</strain>
    </source>
</reference>
<sequence length="135" mass="15701">MKGRRRILTWTFLFMLLFVQTAFVGTQEKIFLQVIPKGLEQQTGEREQTLTQKKAKLLFQIVKKGKTTTSSWKQQPIWQQTGGKREGNEDCGYRIREYRRPGRKATGAMQSGLRAPPKKQDITERLTEQKRSTNV</sequence>
<evidence type="ECO:0000256" key="1">
    <source>
        <dbReference type="SAM" id="MobiDB-lite"/>
    </source>
</evidence>
<accession>A0A2Z4UBI9</accession>
<evidence type="ECO:0000313" key="2">
    <source>
        <dbReference type="EMBL" id="AWY98410.1"/>
    </source>
</evidence>
<dbReference type="EMBL" id="CP030280">
    <property type="protein sequence ID" value="AWY98410.1"/>
    <property type="molecule type" value="Genomic_DNA"/>
</dbReference>
<dbReference type="AlphaFoldDB" id="A0A2Z4UBI9"/>
<proteinExistence type="predicted"/>
<dbReference type="RefSeq" id="WP_111919899.1">
    <property type="nucleotide sequence ID" value="NZ_CAUWHR010000002.1"/>
</dbReference>
<protein>
    <submittedName>
        <fullName evidence="2">Uncharacterized protein</fullName>
    </submittedName>
</protein>
<dbReference type="Proteomes" id="UP000250003">
    <property type="component" value="Chromosome"/>
</dbReference>
<evidence type="ECO:0000313" key="3">
    <source>
        <dbReference type="Proteomes" id="UP000250003"/>
    </source>
</evidence>
<feature type="region of interest" description="Disordered" evidence="1">
    <location>
        <begin position="100"/>
        <end position="135"/>
    </location>
</feature>
<keyword evidence="3" id="KW-1185">Reference proteome</keyword>
<dbReference type="KEGG" id="blau:DQQ01_09900"/>
<name>A0A2Z4UBI9_9FIRM</name>
<gene>
    <name evidence="2" type="ORF">DQQ01_09900</name>
</gene>
<feature type="compositionally biased region" description="Basic and acidic residues" evidence="1">
    <location>
        <begin position="118"/>
        <end position="135"/>
    </location>
</feature>
<organism evidence="2 3">
    <name type="scientific">Blautia argi</name>
    <dbReference type="NCBI Taxonomy" id="1912897"/>
    <lineage>
        <taxon>Bacteria</taxon>
        <taxon>Bacillati</taxon>
        <taxon>Bacillota</taxon>
        <taxon>Clostridia</taxon>
        <taxon>Lachnospirales</taxon>
        <taxon>Lachnospiraceae</taxon>
        <taxon>Blautia</taxon>
    </lineage>
</organism>